<dbReference type="AlphaFoldDB" id="A0A9P4U6B5"/>
<evidence type="ECO:0000259" key="10">
    <source>
        <dbReference type="Pfam" id="PF21928"/>
    </source>
</evidence>
<dbReference type="GO" id="GO:0032807">
    <property type="term" value="C:DNA ligase IV complex"/>
    <property type="evidence" value="ECO:0007669"/>
    <property type="project" value="TreeGrafter"/>
</dbReference>
<feature type="region of interest" description="Disordered" evidence="8">
    <location>
        <begin position="268"/>
        <end position="549"/>
    </location>
</feature>
<evidence type="ECO:0000313" key="12">
    <source>
        <dbReference type="Proteomes" id="UP000799764"/>
    </source>
</evidence>
<reference evidence="11" key="1">
    <citation type="journal article" date="2020" name="Stud. Mycol.">
        <title>101 Dothideomycetes genomes: a test case for predicting lifestyles and emergence of pathogens.</title>
        <authorList>
            <person name="Haridas S."/>
            <person name="Albert R."/>
            <person name="Binder M."/>
            <person name="Bloem J."/>
            <person name="Labutti K."/>
            <person name="Salamov A."/>
            <person name="Andreopoulos B."/>
            <person name="Baker S."/>
            <person name="Barry K."/>
            <person name="Bills G."/>
            <person name="Bluhm B."/>
            <person name="Cannon C."/>
            <person name="Castanera R."/>
            <person name="Culley D."/>
            <person name="Daum C."/>
            <person name="Ezra D."/>
            <person name="Gonzalez J."/>
            <person name="Henrissat B."/>
            <person name="Kuo A."/>
            <person name="Liang C."/>
            <person name="Lipzen A."/>
            <person name="Lutzoni F."/>
            <person name="Magnuson J."/>
            <person name="Mondo S."/>
            <person name="Nolan M."/>
            <person name="Ohm R."/>
            <person name="Pangilinan J."/>
            <person name="Park H.-J."/>
            <person name="Ramirez L."/>
            <person name="Alfaro M."/>
            <person name="Sun H."/>
            <person name="Tritt A."/>
            <person name="Yoshinaga Y."/>
            <person name="Zwiers L.-H."/>
            <person name="Turgeon B."/>
            <person name="Goodwin S."/>
            <person name="Spatafora J."/>
            <person name="Crous P."/>
            <person name="Grigoriev I."/>
        </authorList>
    </citation>
    <scope>NUCLEOTIDE SEQUENCE</scope>
    <source>
        <strain evidence="11">CBS 690.94</strain>
    </source>
</reference>
<dbReference type="Proteomes" id="UP000799764">
    <property type="component" value="Unassembled WGS sequence"/>
</dbReference>
<gene>
    <name evidence="11" type="ORF">P171DRAFT_457725</name>
</gene>
<dbReference type="GO" id="GO:0045027">
    <property type="term" value="F:DNA end binding"/>
    <property type="evidence" value="ECO:0007669"/>
    <property type="project" value="TreeGrafter"/>
</dbReference>
<keyword evidence="4" id="KW-0234">DNA repair</keyword>
<accession>A0A9P4U6B5</accession>
<feature type="domain" description="XLF-like coiled-coil region" evidence="10">
    <location>
        <begin position="126"/>
        <end position="176"/>
    </location>
</feature>
<evidence type="ECO:0000256" key="7">
    <source>
        <dbReference type="ARBA" id="ARBA00044529"/>
    </source>
</evidence>
<dbReference type="EMBL" id="MU001508">
    <property type="protein sequence ID" value="KAF2439954.1"/>
    <property type="molecule type" value="Genomic_DNA"/>
</dbReference>
<proteinExistence type="inferred from homology"/>
<name>A0A9P4U6B5_9PLEO</name>
<evidence type="ECO:0000256" key="1">
    <source>
        <dbReference type="ARBA" id="ARBA00004123"/>
    </source>
</evidence>
<feature type="compositionally biased region" description="Basic and acidic residues" evidence="8">
    <location>
        <begin position="436"/>
        <end position="446"/>
    </location>
</feature>
<dbReference type="PANTHER" id="PTHR32235">
    <property type="entry name" value="NON-HOMOLOGOUS END-JOINING FACTOR 1"/>
    <property type="match status" value="1"/>
</dbReference>
<feature type="compositionally biased region" description="Acidic residues" evidence="8">
    <location>
        <begin position="337"/>
        <end position="356"/>
    </location>
</feature>
<evidence type="ECO:0000256" key="6">
    <source>
        <dbReference type="ARBA" id="ARBA00025747"/>
    </source>
</evidence>
<organism evidence="11 12">
    <name type="scientific">Karstenula rhodostoma CBS 690.94</name>
    <dbReference type="NCBI Taxonomy" id="1392251"/>
    <lineage>
        <taxon>Eukaryota</taxon>
        <taxon>Fungi</taxon>
        <taxon>Dikarya</taxon>
        <taxon>Ascomycota</taxon>
        <taxon>Pezizomycotina</taxon>
        <taxon>Dothideomycetes</taxon>
        <taxon>Pleosporomycetidae</taxon>
        <taxon>Pleosporales</taxon>
        <taxon>Massarineae</taxon>
        <taxon>Didymosphaeriaceae</taxon>
        <taxon>Karstenula</taxon>
    </lineage>
</organism>
<keyword evidence="3" id="KW-0238">DNA-binding</keyword>
<dbReference type="InterPro" id="IPR038051">
    <property type="entry name" value="XRCC4-like_N_sf"/>
</dbReference>
<feature type="compositionally biased region" description="Acidic residues" evidence="8">
    <location>
        <begin position="507"/>
        <end position="520"/>
    </location>
</feature>
<dbReference type="InterPro" id="IPR052287">
    <property type="entry name" value="NHEJ_factor"/>
</dbReference>
<protein>
    <recommendedName>
        <fullName evidence="7">Non-homologous end-joining factor 1</fullName>
    </recommendedName>
</protein>
<feature type="compositionally biased region" description="Polar residues" evidence="8">
    <location>
        <begin position="420"/>
        <end position="431"/>
    </location>
</feature>
<dbReference type="PANTHER" id="PTHR32235:SF1">
    <property type="entry name" value="NON-HOMOLOGOUS END-JOINING FACTOR 1"/>
    <property type="match status" value="1"/>
</dbReference>
<comment type="similarity">
    <text evidence="6">Belongs to the XRCC4-XLF family. XLF subfamily.</text>
</comment>
<sequence length="549" mass="61031">MSCWRVLQLSEEGTTVPQLLIKTHFGSSAYTVFLTDLTNIWSEELDLSGIVRRASEVESPIEVSERDTSQLAILFENVQKSLSNSHDATSAISRAKLDNVTLHTTISLPEPLDSLAWKFHLVKGTAAALKNELILPLLISSHVQHVRISRLLSVISDKDRAITRLVDQYESSNLDLAAAFPSIGNAKSGKKVVRREQAARHIPGLQNFEPDTWKRETAEMDTSVSTLGLFQEALSECTPSIPPKLKSSDDEEAHWWNDLESSAVVSKRVATTRASTQPKRTTLPAPVTAPDSETEDEETEDEFETHENFKSRDLTKKLETPAIRAPALDKAPREDGNTVDDAMEVDQEDEDDEDLDAPPKVHSQGQRSPWRRKASSPKAPTPKVTSPVREDSPPATSQAKGFKIGGRFKKTESPPAVSEGETSISQLQNEAIPTRSKIDEGGVDKKPVKKGFKIGGRAKSQTPMGIEEPASSGWSRARRDTSVITQRPSAEPSVSIATKAEEQALPVEEEREEREETEEEKVERKRRELKRKNEELARKQAQSKKKKRF</sequence>
<evidence type="ECO:0000256" key="3">
    <source>
        <dbReference type="ARBA" id="ARBA00023125"/>
    </source>
</evidence>
<evidence type="ECO:0000256" key="8">
    <source>
        <dbReference type="SAM" id="MobiDB-lite"/>
    </source>
</evidence>
<evidence type="ECO:0000256" key="4">
    <source>
        <dbReference type="ARBA" id="ARBA00023204"/>
    </source>
</evidence>
<feature type="compositionally biased region" description="Basic and acidic residues" evidence="8">
    <location>
        <begin position="521"/>
        <end position="538"/>
    </location>
</feature>
<comment type="caution">
    <text evidence="11">The sequence shown here is derived from an EMBL/GenBank/DDBJ whole genome shotgun (WGS) entry which is preliminary data.</text>
</comment>
<evidence type="ECO:0000256" key="5">
    <source>
        <dbReference type="ARBA" id="ARBA00023242"/>
    </source>
</evidence>
<comment type="subcellular location">
    <subcellularLocation>
        <location evidence="1">Nucleus</location>
    </subcellularLocation>
</comment>
<evidence type="ECO:0000259" key="9">
    <source>
        <dbReference type="Pfam" id="PF09302"/>
    </source>
</evidence>
<feature type="compositionally biased region" description="Acidic residues" evidence="8">
    <location>
        <begin position="292"/>
        <end position="304"/>
    </location>
</feature>
<evidence type="ECO:0000256" key="2">
    <source>
        <dbReference type="ARBA" id="ARBA00022763"/>
    </source>
</evidence>
<keyword evidence="2" id="KW-0227">DNA damage</keyword>
<evidence type="ECO:0000313" key="11">
    <source>
        <dbReference type="EMBL" id="KAF2439954.1"/>
    </source>
</evidence>
<dbReference type="Pfam" id="PF09302">
    <property type="entry name" value="XLF"/>
    <property type="match status" value="1"/>
</dbReference>
<feature type="domain" description="XLF-like N-terminal" evidence="9">
    <location>
        <begin position="4"/>
        <end position="122"/>
    </location>
</feature>
<dbReference type="CDD" id="cd22285">
    <property type="entry name" value="HD_XLF_N"/>
    <property type="match status" value="1"/>
</dbReference>
<feature type="compositionally biased region" description="Basic and acidic residues" evidence="8">
    <location>
        <begin position="305"/>
        <end position="319"/>
    </location>
</feature>
<dbReference type="InterPro" id="IPR015381">
    <property type="entry name" value="XLF-like_N"/>
</dbReference>
<dbReference type="InterPro" id="IPR053829">
    <property type="entry name" value="XLF-like_CC"/>
</dbReference>
<dbReference type="GO" id="GO:0006303">
    <property type="term" value="P:double-strand break repair via nonhomologous end joining"/>
    <property type="evidence" value="ECO:0007669"/>
    <property type="project" value="TreeGrafter"/>
</dbReference>
<keyword evidence="12" id="KW-1185">Reference proteome</keyword>
<keyword evidence="5" id="KW-0539">Nucleus</keyword>
<dbReference type="OrthoDB" id="2155935at2759"/>
<dbReference type="Gene3D" id="2.170.210.10">
    <property type="entry name" value="DNA double-strand break repair and VJ recombination XRCC4, N-terminal"/>
    <property type="match status" value="1"/>
</dbReference>
<dbReference type="Pfam" id="PF21928">
    <property type="entry name" value="XLF_CC"/>
    <property type="match status" value="1"/>
</dbReference>